<protein>
    <submittedName>
        <fullName evidence="7">BAX inhibitor (BI)-1 like protein (UPF0005 domain)</fullName>
    </submittedName>
</protein>
<keyword evidence="5 6" id="KW-0472">Membrane</keyword>
<dbReference type="Pfam" id="PF01027">
    <property type="entry name" value="Bax1-I"/>
    <property type="match status" value="1"/>
</dbReference>
<dbReference type="CDD" id="cd10432">
    <property type="entry name" value="BI-1-like_bacterial"/>
    <property type="match status" value="1"/>
</dbReference>
<proteinExistence type="inferred from homology"/>
<organism evidence="7 8">
    <name type="scientific">Campylobacter pinnipediorum subsp. caledonicus</name>
    <dbReference type="NCBI Taxonomy" id="1874362"/>
    <lineage>
        <taxon>Bacteria</taxon>
        <taxon>Pseudomonadati</taxon>
        <taxon>Campylobacterota</taxon>
        <taxon>Epsilonproteobacteria</taxon>
        <taxon>Campylobacterales</taxon>
        <taxon>Campylobacteraceae</taxon>
        <taxon>Campylobacter</taxon>
    </lineage>
</organism>
<feature type="transmembrane region" description="Helical" evidence="6">
    <location>
        <begin position="150"/>
        <end position="168"/>
    </location>
</feature>
<keyword evidence="3 6" id="KW-0812">Transmembrane</keyword>
<keyword evidence="2" id="KW-1003">Cell membrane</keyword>
<evidence type="ECO:0000256" key="2">
    <source>
        <dbReference type="ARBA" id="ARBA00022475"/>
    </source>
</evidence>
<feature type="transmembrane region" description="Helical" evidence="6">
    <location>
        <begin position="33"/>
        <end position="55"/>
    </location>
</feature>
<sequence length="233" mass="25408">MSLYDRDCARSNEYEQSYAQSSLSTFIKQTYQLFAASLLSATAGAYTGIYFLAATLIQNKILFWGLVIVEFALLFGLMAAKRKAGLNTILLFAFTFISGLTLTPLLYMVLNLPSGASIVAQAFMLTTVAFGGLSIFAMNTKRDFTTMGKMLFIAVIVLIVAGLINIFLGSPIMQLAISSIAAIVFSAFILYDTQNIIKGNYETPVEGAVALYLDFLNLFTSLLQILGILGRDE</sequence>
<feature type="transmembrane region" description="Helical" evidence="6">
    <location>
        <begin position="174"/>
        <end position="191"/>
    </location>
</feature>
<keyword evidence="8" id="KW-1185">Reference proteome</keyword>
<evidence type="ECO:0000256" key="1">
    <source>
        <dbReference type="ARBA" id="ARBA00004651"/>
    </source>
</evidence>
<feature type="transmembrane region" description="Helical" evidence="6">
    <location>
        <begin position="89"/>
        <end position="110"/>
    </location>
</feature>
<evidence type="ECO:0000256" key="6">
    <source>
        <dbReference type="RuleBase" id="RU004379"/>
    </source>
</evidence>
<comment type="subcellular location">
    <subcellularLocation>
        <location evidence="1">Cell membrane</location>
        <topology evidence="1">Multi-pass membrane protein</topology>
    </subcellularLocation>
</comment>
<dbReference type="PANTHER" id="PTHR23291:SF115">
    <property type="entry name" value="MODULATOR OF FTSH PROTEASE YCCA"/>
    <property type="match status" value="1"/>
</dbReference>
<evidence type="ECO:0000256" key="4">
    <source>
        <dbReference type="ARBA" id="ARBA00022989"/>
    </source>
</evidence>
<dbReference type="Proteomes" id="UP000190868">
    <property type="component" value="Chromosome"/>
</dbReference>
<accession>A0A1S6U9Q4</accession>
<evidence type="ECO:0000256" key="5">
    <source>
        <dbReference type="ARBA" id="ARBA00023136"/>
    </source>
</evidence>
<keyword evidence="4 6" id="KW-1133">Transmembrane helix</keyword>
<feature type="transmembrane region" description="Helical" evidence="6">
    <location>
        <begin position="61"/>
        <end position="80"/>
    </location>
</feature>
<dbReference type="PANTHER" id="PTHR23291">
    <property type="entry name" value="BAX INHIBITOR-RELATED"/>
    <property type="match status" value="1"/>
</dbReference>
<dbReference type="RefSeq" id="WP_078424808.1">
    <property type="nucleotide sequence ID" value="NZ_CP017258.1"/>
</dbReference>
<dbReference type="AlphaFoldDB" id="A0A1S6U9Q4"/>
<dbReference type="GO" id="GO:0005886">
    <property type="term" value="C:plasma membrane"/>
    <property type="evidence" value="ECO:0007669"/>
    <property type="project" value="UniProtKB-SubCell"/>
</dbReference>
<evidence type="ECO:0000313" key="8">
    <source>
        <dbReference type="Proteomes" id="UP000190868"/>
    </source>
</evidence>
<reference evidence="8" key="1">
    <citation type="submission" date="2016-09" db="EMBL/GenBank/DDBJ databases">
        <title>Comparative genomics of the Campylobacter concisus group.</title>
        <authorList>
            <person name="Miller W.G."/>
            <person name="Yee E."/>
            <person name="Chapman M.H."/>
            <person name="Huynh S."/>
            <person name="Bono J.L."/>
            <person name="On S.L.W."/>
            <person name="StLeger J."/>
            <person name="Foster G."/>
            <person name="Parker C.T."/>
        </authorList>
    </citation>
    <scope>NUCLEOTIDE SEQUENCE [LARGE SCALE GENOMIC DNA]</scope>
    <source>
        <strain evidence="8">RM18021</strain>
    </source>
</reference>
<evidence type="ECO:0000313" key="7">
    <source>
        <dbReference type="EMBL" id="AQW88402.1"/>
    </source>
</evidence>
<dbReference type="EMBL" id="CP017258">
    <property type="protein sequence ID" value="AQW88402.1"/>
    <property type="molecule type" value="Genomic_DNA"/>
</dbReference>
<feature type="transmembrane region" description="Helical" evidence="6">
    <location>
        <begin position="116"/>
        <end position="138"/>
    </location>
</feature>
<evidence type="ECO:0000256" key="3">
    <source>
        <dbReference type="ARBA" id="ARBA00022692"/>
    </source>
</evidence>
<name>A0A1S6U9Q4_9BACT</name>
<dbReference type="InterPro" id="IPR006214">
    <property type="entry name" value="Bax_inhibitor_1-related"/>
</dbReference>
<comment type="similarity">
    <text evidence="6">Belongs to the BI1 family.</text>
</comment>
<gene>
    <name evidence="7" type="ORF">CPIN18021_1622</name>
</gene>